<dbReference type="Proteomes" id="UP000193498">
    <property type="component" value="Unassembled WGS sequence"/>
</dbReference>
<dbReference type="InterPro" id="IPR036322">
    <property type="entry name" value="WD40_repeat_dom_sf"/>
</dbReference>
<dbReference type="InParanoid" id="A0A1Y1YB10"/>
<name>A0A1Y1YB10_9FUNG</name>
<dbReference type="PANTHER" id="PTHR19853">
    <property type="entry name" value="WD REPEAT CONTAINING PROTEIN 3 WDR3"/>
    <property type="match status" value="1"/>
</dbReference>
<dbReference type="Gene3D" id="2.130.10.10">
    <property type="entry name" value="YVTN repeat-like/Quinoprotein amine dehydrogenase"/>
    <property type="match status" value="1"/>
</dbReference>
<evidence type="ECO:0000256" key="2">
    <source>
        <dbReference type="ARBA" id="ARBA00022737"/>
    </source>
</evidence>
<keyword evidence="1" id="KW-0853">WD repeat</keyword>
<dbReference type="SUPFAM" id="SSF50978">
    <property type="entry name" value="WD40 repeat-like"/>
    <property type="match status" value="1"/>
</dbReference>
<evidence type="ECO:0000313" key="5">
    <source>
        <dbReference type="Proteomes" id="UP000193498"/>
    </source>
</evidence>
<evidence type="ECO:0000256" key="1">
    <source>
        <dbReference type="ARBA" id="ARBA00022574"/>
    </source>
</evidence>
<sequence length="252" mass="28300">MTRLSLRTHKRFWLLARIGIAGTAISIHSSKNTRELIIGFSNTSIGCYNLDTRKPIAKILKAHKFPIRHISVDPSSSLALLTTFSDATIWDRQNWSRKRVLVSNSVGVQKASFSATGKYIYVIHNDGAITLWNSQNFECIWEYCQPTTPGEEANPGGNIAFNHEDGLFVYGTDSLTVMDMKSQESLGQCNHECFQCGIIDMKFVGSSKKILVLNSKGILYSLDIERLDQVQQLDIDFKVGRMPISIPAFNDY</sequence>
<dbReference type="AlphaFoldDB" id="A0A1Y1YB10"/>
<gene>
    <name evidence="4" type="ORF">K493DRAFT_26423</name>
</gene>
<dbReference type="GO" id="GO:0036064">
    <property type="term" value="C:ciliary basal body"/>
    <property type="evidence" value="ECO:0007669"/>
    <property type="project" value="TreeGrafter"/>
</dbReference>
<dbReference type="InterPro" id="IPR015943">
    <property type="entry name" value="WD40/YVTN_repeat-like_dom_sf"/>
</dbReference>
<dbReference type="EMBL" id="MCFE01000184">
    <property type="protein sequence ID" value="ORX95168.1"/>
    <property type="molecule type" value="Genomic_DNA"/>
</dbReference>
<evidence type="ECO:0000256" key="3">
    <source>
        <dbReference type="SAM" id="Phobius"/>
    </source>
</evidence>
<accession>A0A1Y1YB10</accession>
<dbReference type="OrthoDB" id="5578278at2759"/>
<proteinExistence type="predicted"/>
<comment type="caution">
    <text evidence="4">The sequence shown here is derived from an EMBL/GenBank/DDBJ whole genome shotgun (WGS) entry which is preliminary data.</text>
</comment>
<evidence type="ECO:0000313" key="4">
    <source>
        <dbReference type="EMBL" id="ORX95168.1"/>
    </source>
</evidence>
<protein>
    <submittedName>
        <fullName evidence="4">WD40 repeat-like protein</fullName>
    </submittedName>
</protein>
<dbReference type="SMART" id="SM00320">
    <property type="entry name" value="WD40"/>
    <property type="match status" value="2"/>
</dbReference>
<dbReference type="InterPro" id="IPR001680">
    <property type="entry name" value="WD40_rpt"/>
</dbReference>
<keyword evidence="3" id="KW-1133">Transmembrane helix</keyword>
<dbReference type="GO" id="GO:0060271">
    <property type="term" value="P:cilium assembly"/>
    <property type="evidence" value="ECO:0007669"/>
    <property type="project" value="TreeGrafter"/>
</dbReference>
<dbReference type="STRING" id="1314790.A0A1Y1YB10"/>
<organism evidence="4 5">
    <name type="scientific">Basidiobolus meristosporus CBS 931.73</name>
    <dbReference type="NCBI Taxonomy" id="1314790"/>
    <lineage>
        <taxon>Eukaryota</taxon>
        <taxon>Fungi</taxon>
        <taxon>Fungi incertae sedis</taxon>
        <taxon>Zoopagomycota</taxon>
        <taxon>Entomophthoromycotina</taxon>
        <taxon>Basidiobolomycetes</taxon>
        <taxon>Basidiobolales</taxon>
        <taxon>Basidiobolaceae</taxon>
        <taxon>Basidiobolus</taxon>
    </lineage>
</organism>
<dbReference type="PANTHER" id="PTHR19853:SF1">
    <property type="entry name" value="TBC1 DOMAIN FAMILY MEMBER 31"/>
    <property type="match status" value="1"/>
</dbReference>
<reference evidence="4 5" key="1">
    <citation type="submission" date="2016-07" db="EMBL/GenBank/DDBJ databases">
        <title>Pervasive Adenine N6-methylation of Active Genes in Fungi.</title>
        <authorList>
            <consortium name="DOE Joint Genome Institute"/>
            <person name="Mondo S.J."/>
            <person name="Dannebaum R.O."/>
            <person name="Kuo R.C."/>
            <person name="Labutti K."/>
            <person name="Haridas S."/>
            <person name="Kuo A."/>
            <person name="Salamov A."/>
            <person name="Ahrendt S.R."/>
            <person name="Lipzen A."/>
            <person name="Sullivan W."/>
            <person name="Andreopoulos W.B."/>
            <person name="Clum A."/>
            <person name="Lindquist E."/>
            <person name="Daum C."/>
            <person name="Ramamoorthy G.K."/>
            <person name="Gryganskyi A."/>
            <person name="Culley D."/>
            <person name="Magnuson J.K."/>
            <person name="James T.Y."/>
            <person name="O'Malley M.A."/>
            <person name="Stajich J.E."/>
            <person name="Spatafora J.W."/>
            <person name="Visel A."/>
            <person name="Grigoriev I.V."/>
        </authorList>
    </citation>
    <scope>NUCLEOTIDE SEQUENCE [LARGE SCALE GENOMIC DNA]</scope>
    <source>
        <strain evidence="4 5">CBS 931.73</strain>
    </source>
</reference>
<feature type="transmembrane region" description="Helical" evidence="3">
    <location>
        <begin position="12"/>
        <end position="29"/>
    </location>
</feature>
<keyword evidence="2" id="KW-0677">Repeat</keyword>
<keyword evidence="5" id="KW-1185">Reference proteome</keyword>
<keyword evidence="3" id="KW-0812">Transmembrane</keyword>
<keyword evidence="3" id="KW-0472">Membrane</keyword>
<dbReference type="InterPro" id="IPR051570">
    <property type="entry name" value="TBC1_cilium_biogenesis"/>
</dbReference>